<protein>
    <submittedName>
        <fullName evidence="1">Uncharacterized protein</fullName>
    </submittedName>
</protein>
<dbReference type="RefSeq" id="WP_119759324.1">
    <property type="nucleotide sequence ID" value="NZ_QYUM01000002.1"/>
</dbReference>
<keyword evidence="2" id="KW-1185">Reference proteome</keyword>
<accession>A0A418WP88</accession>
<dbReference type="OrthoDB" id="9966511at2"/>
<dbReference type="Proteomes" id="UP000286100">
    <property type="component" value="Unassembled WGS sequence"/>
</dbReference>
<dbReference type="EMBL" id="QYUM01000002">
    <property type="protein sequence ID" value="RJF93045.1"/>
    <property type="molecule type" value="Genomic_DNA"/>
</dbReference>
<organism evidence="1 2">
    <name type="scientific">Sphingomonas cavernae</name>
    <dbReference type="NCBI Taxonomy" id="2320861"/>
    <lineage>
        <taxon>Bacteria</taxon>
        <taxon>Pseudomonadati</taxon>
        <taxon>Pseudomonadota</taxon>
        <taxon>Alphaproteobacteria</taxon>
        <taxon>Sphingomonadales</taxon>
        <taxon>Sphingomonadaceae</taxon>
        <taxon>Sphingomonas</taxon>
    </lineage>
</organism>
<reference evidence="1 2" key="1">
    <citation type="submission" date="2018-09" db="EMBL/GenBank/DDBJ databases">
        <authorList>
            <person name="Zhu H."/>
        </authorList>
    </citation>
    <scope>NUCLEOTIDE SEQUENCE [LARGE SCALE GENOMIC DNA]</scope>
    <source>
        <strain evidence="1 2">K2R01-6</strain>
    </source>
</reference>
<dbReference type="AlphaFoldDB" id="A0A418WP88"/>
<evidence type="ECO:0000313" key="1">
    <source>
        <dbReference type="EMBL" id="RJF93045.1"/>
    </source>
</evidence>
<comment type="caution">
    <text evidence="1">The sequence shown here is derived from an EMBL/GenBank/DDBJ whole genome shotgun (WGS) entry which is preliminary data.</text>
</comment>
<name>A0A418WP88_9SPHN</name>
<evidence type="ECO:0000313" key="2">
    <source>
        <dbReference type="Proteomes" id="UP000286100"/>
    </source>
</evidence>
<sequence length="84" mass="9387">MPTYRLDIRMQHSDPDDSISLDAVDDIRAAEAARTAIAQAFGRPHELVMLDAQRGRFTIGAGLWSRTGHYHLWVSEDVAGLPRL</sequence>
<gene>
    <name evidence="1" type="ORF">D3876_01275</name>
</gene>
<proteinExistence type="predicted"/>